<dbReference type="Proteomes" id="UP001345013">
    <property type="component" value="Unassembled WGS sequence"/>
</dbReference>
<feature type="compositionally biased region" description="Polar residues" evidence="1">
    <location>
        <begin position="32"/>
        <end position="43"/>
    </location>
</feature>
<reference evidence="2 3" key="1">
    <citation type="submission" date="2023-08" db="EMBL/GenBank/DDBJ databases">
        <title>Black Yeasts Isolated from many extreme environments.</title>
        <authorList>
            <person name="Coleine C."/>
            <person name="Stajich J.E."/>
            <person name="Selbmann L."/>
        </authorList>
    </citation>
    <scope>NUCLEOTIDE SEQUENCE [LARGE SCALE GENOMIC DNA]</scope>
    <source>
        <strain evidence="2 3">CCFEE 5885</strain>
    </source>
</reference>
<comment type="caution">
    <text evidence="2">The sequence shown here is derived from an EMBL/GenBank/DDBJ whole genome shotgun (WGS) entry which is preliminary data.</text>
</comment>
<organism evidence="2 3">
    <name type="scientific">Lithohypha guttulata</name>
    <dbReference type="NCBI Taxonomy" id="1690604"/>
    <lineage>
        <taxon>Eukaryota</taxon>
        <taxon>Fungi</taxon>
        <taxon>Dikarya</taxon>
        <taxon>Ascomycota</taxon>
        <taxon>Pezizomycotina</taxon>
        <taxon>Eurotiomycetes</taxon>
        <taxon>Chaetothyriomycetidae</taxon>
        <taxon>Chaetothyriales</taxon>
        <taxon>Trichomeriaceae</taxon>
        <taxon>Lithohypha</taxon>
    </lineage>
</organism>
<evidence type="ECO:0000256" key="1">
    <source>
        <dbReference type="SAM" id="MobiDB-lite"/>
    </source>
</evidence>
<proteinExistence type="predicted"/>
<evidence type="ECO:0000313" key="2">
    <source>
        <dbReference type="EMBL" id="KAK5099697.1"/>
    </source>
</evidence>
<accession>A0ABR0KLE6</accession>
<keyword evidence="3" id="KW-1185">Reference proteome</keyword>
<evidence type="ECO:0000313" key="3">
    <source>
        <dbReference type="Proteomes" id="UP001345013"/>
    </source>
</evidence>
<gene>
    <name evidence="2" type="ORF">LTR24_001356</name>
</gene>
<dbReference type="EMBL" id="JAVRRG010000009">
    <property type="protein sequence ID" value="KAK5099697.1"/>
    <property type="molecule type" value="Genomic_DNA"/>
</dbReference>
<feature type="region of interest" description="Disordered" evidence="1">
    <location>
        <begin position="1"/>
        <end position="59"/>
    </location>
</feature>
<feature type="compositionally biased region" description="Polar residues" evidence="1">
    <location>
        <begin position="11"/>
        <end position="24"/>
    </location>
</feature>
<protein>
    <submittedName>
        <fullName evidence="2">Uncharacterized protein</fullName>
    </submittedName>
</protein>
<sequence length="269" mass="29714">MAPSRRAKKVSPTTKVNPSAPQLTNKEDVRSQNHNAADIQNTPRAAVKSEGIASPSHSTEAFDPALLDEEEVPGEHDNAHAGPRSAYAAGVGGYNALKSFNGQVYSGMAVGGSHTWNYDQGIWKETKAEPDLWKIDYETTKRRAKKAPRGSGAPVGTEYHWLIVAHQYVKKIDANAYETHLVGSKYKLAHKGADTNSWSIPTVKAQRERELELLEDAKRRVQGLPPVLAGEKVKVEKRERGQQKLDSLFARNGESKAEIVIGEKRKREE</sequence>
<name>A0ABR0KLE6_9EURO</name>